<name>A0ABQ4KGL7_9BACI</name>
<accession>A0ABQ4KGL7</accession>
<dbReference type="RefSeq" id="WP_212965941.1">
    <property type="nucleotide sequence ID" value="NZ_BORB01000009.1"/>
</dbReference>
<keyword evidence="1" id="KW-0862">Zinc</keyword>
<keyword evidence="4" id="KW-1185">Reference proteome</keyword>
<evidence type="ECO:0000313" key="3">
    <source>
        <dbReference type="EMBL" id="GIN57105.1"/>
    </source>
</evidence>
<organism evidence="3 4">
    <name type="scientific">Lederbergia ruris</name>
    <dbReference type="NCBI Taxonomy" id="217495"/>
    <lineage>
        <taxon>Bacteria</taxon>
        <taxon>Bacillati</taxon>
        <taxon>Bacillota</taxon>
        <taxon>Bacilli</taxon>
        <taxon>Bacillales</taxon>
        <taxon>Bacillaceae</taxon>
        <taxon>Lederbergia</taxon>
    </lineage>
</organism>
<feature type="domain" description="SWIM-type" evidence="2">
    <location>
        <begin position="50"/>
        <end position="86"/>
    </location>
</feature>
<dbReference type="EMBL" id="BORB01000009">
    <property type="protein sequence ID" value="GIN57105.1"/>
    <property type="molecule type" value="Genomic_DNA"/>
</dbReference>
<evidence type="ECO:0000313" key="4">
    <source>
        <dbReference type="Proteomes" id="UP000679950"/>
    </source>
</evidence>
<sequence>MKLYNFENYTNQTIFQRGYVYYLEGRVINLSSNADGEYQFTVEGRTDYNVVVKLGTEEEIVYSDCNCPFDFDTICKHQIAAYFELRDQTNKNHNTKTQEPSLKEVLSNLSKEDLITIIEDITANDLALTNKLLLKYSSGTDAQEIQYCKQAIQSIVHKYIGRHGMIPYSDTFHFANELSEILEKAQDTYHILRSIDIASLVLIEGMEAFQYADDSGGEIGSLVNEAIKQIEELALNCDNGNVKEEALNKILHLSQHEVFNGWEDFSIDLLRVCIHFAEVPVLRNKITAAIHSYLTDEAYDDYNKYYKESLLNIEFDLLRRFGTKEETEQFLKEHLEYSSFRRISINQLLQEANYEKAIELALEGEKKDKGYSGLATRWKEFRYKAYKGLGWKKEQEKLGKELLLNGDFDYYRELKDLVHKDQKTFYTQLKQELKHSRNRQANAIYLQLIEEEEDIDAIMEYVKEHPENIESYADMLIGKFPEDVIELYTHYIKAEAQIASNRKAYKSVCRKLKNYANTIGREKTNELKDELRVLYKRRPAFMDELGKV</sequence>
<comment type="caution">
    <text evidence="3">The sequence shown here is derived from an EMBL/GenBank/DDBJ whole genome shotgun (WGS) entry which is preliminary data.</text>
</comment>
<proteinExistence type="predicted"/>
<gene>
    <name evidence="3" type="ORF">J8TS2_14240</name>
</gene>
<dbReference type="Proteomes" id="UP000679950">
    <property type="component" value="Unassembled WGS sequence"/>
</dbReference>
<evidence type="ECO:0000259" key="2">
    <source>
        <dbReference type="PROSITE" id="PS50966"/>
    </source>
</evidence>
<dbReference type="PROSITE" id="PS50966">
    <property type="entry name" value="ZF_SWIM"/>
    <property type="match status" value="1"/>
</dbReference>
<reference evidence="3 4" key="1">
    <citation type="submission" date="2021-03" db="EMBL/GenBank/DDBJ databases">
        <title>Antimicrobial resistance genes in bacteria isolated from Japanese honey, and their potential for conferring macrolide and lincosamide resistance in the American foulbrood pathogen Paenibacillus larvae.</title>
        <authorList>
            <person name="Okamoto M."/>
            <person name="Kumagai M."/>
            <person name="Kanamori H."/>
            <person name="Takamatsu D."/>
        </authorList>
    </citation>
    <scope>NUCLEOTIDE SEQUENCE [LARGE SCALE GENOMIC DNA]</scope>
    <source>
        <strain evidence="3 4">J8TS2</strain>
    </source>
</reference>
<protein>
    <recommendedName>
        <fullName evidence="2">SWIM-type domain-containing protein</fullName>
    </recommendedName>
</protein>
<keyword evidence="1" id="KW-0863">Zinc-finger</keyword>
<dbReference type="InterPro" id="IPR007527">
    <property type="entry name" value="Znf_SWIM"/>
</dbReference>
<evidence type="ECO:0000256" key="1">
    <source>
        <dbReference type="PROSITE-ProRule" id="PRU00325"/>
    </source>
</evidence>
<keyword evidence="1" id="KW-0479">Metal-binding</keyword>